<dbReference type="InterPro" id="IPR052925">
    <property type="entry name" value="Phage_Integrase-like_Recomb"/>
</dbReference>
<sequence>DSKGIPKSNRAPANPTLISAFLSTLAGLYSGNTISNYLHGVRAWHIIHGQKWALIDKEVAALLKAVTSLAPPSSKQPAREPYTINIITLIRAQLDLDSPLHTAAFTCLTTTFFATARVSEFTLATLSSFDPKLHIRWADISIVRNHQGLEVHNFRLLCTKSSPSGEDINWAKQQLGPSDPFTALENHFRVNDPPTEGPLFTYRHSKGHRPLTKKKFLSVLSSAAKGAGIKPLQGHGIRIGSTLEYLLRNVPFEAVKVKERWASDTFLTYLCRHTQILAPYMQAQPAIHKSFLRYTIPPVWC</sequence>
<accession>A0A0D0DHB5</accession>
<dbReference type="GO" id="GO:0003677">
    <property type="term" value="F:DNA binding"/>
    <property type="evidence" value="ECO:0007669"/>
    <property type="project" value="InterPro"/>
</dbReference>
<evidence type="ECO:0000313" key="3">
    <source>
        <dbReference type="Proteomes" id="UP000054538"/>
    </source>
</evidence>
<organism evidence="2 3">
    <name type="scientific">Paxillus rubicundulus Ve08.2h10</name>
    <dbReference type="NCBI Taxonomy" id="930991"/>
    <lineage>
        <taxon>Eukaryota</taxon>
        <taxon>Fungi</taxon>
        <taxon>Dikarya</taxon>
        <taxon>Basidiomycota</taxon>
        <taxon>Agaricomycotina</taxon>
        <taxon>Agaricomycetes</taxon>
        <taxon>Agaricomycetidae</taxon>
        <taxon>Boletales</taxon>
        <taxon>Paxilineae</taxon>
        <taxon>Paxillaceae</taxon>
        <taxon>Paxillus</taxon>
    </lineage>
</organism>
<evidence type="ECO:0008006" key="4">
    <source>
        <dbReference type="Google" id="ProtNLM"/>
    </source>
</evidence>
<dbReference type="PANTHER" id="PTHR34605:SF3">
    <property type="entry name" value="P CELL-TYPE AGGLUTINATION PROTEIN MAP4-LIKE-RELATED"/>
    <property type="match status" value="1"/>
</dbReference>
<keyword evidence="3" id="KW-1185">Reference proteome</keyword>
<protein>
    <recommendedName>
        <fullName evidence="4">Tyr recombinase domain-containing protein</fullName>
    </recommendedName>
</protein>
<proteinExistence type="predicted"/>
<dbReference type="GO" id="GO:0006310">
    <property type="term" value="P:DNA recombination"/>
    <property type="evidence" value="ECO:0007669"/>
    <property type="project" value="UniProtKB-KW"/>
</dbReference>
<name>A0A0D0DHB5_9AGAM</name>
<dbReference type="InParanoid" id="A0A0D0DHB5"/>
<gene>
    <name evidence="2" type="ORF">PAXRUDRAFT_136030</name>
</gene>
<dbReference type="InterPro" id="IPR011010">
    <property type="entry name" value="DNA_brk_join_enz"/>
</dbReference>
<dbReference type="InterPro" id="IPR013762">
    <property type="entry name" value="Integrase-like_cat_sf"/>
</dbReference>
<dbReference type="Gene3D" id="1.10.443.10">
    <property type="entry name" value="Intergrase catalytic core"/>
    <property type="match status" value="1"/>
</dbReference>
<evidence type="ECO:0000256" key="1">
    <source>
        <dbReference type="ARBA" id="ARBA00023172"/>
    </source>
</evidence>
<keyword evidence="1" id="KW-0233">DNA recombination</keyword>
<dbReference type="STRING" id="930991.A0A0D0DHB5"/>
<dbReference type="GO" id="GO:0015074">
    <property type="term" value="P:DNA integration"/>
    <property type="evidence" value="ECO:0007669"/>
    <property type="project" value="InterPro"/>
</dbReference>
<dbReference type="Proteomes" id="UP000054538">
    <property type="component" value="Unassembled WGS sequence"/>
</dbReference>
<evidence type="ECO:0000313" key="2">
    <source>
        <dbReference type="EMBL" id="KIK97567.1"/>
    </source>
</evidence>
<reference evidence="3" key="2">
    <citation type="submission" date="2015-01" db="EMBL/GenBank/DDBJ databases">
        <title>Evolutionary Origins and Diversification of the Mycorrhizal Mutualists.</title>
        <authorList>
            <consortium name="DOE Joint Genome Institute"/>
            <consortium name="Mycorrhizal Genomics Consortium"/>
            <person name="Kohler A."/>
            <person name="Kuo A."/>
            <person name="Nagy L.G."/>
            <person name="Floudas D."/>
            <person name="Copeland A."/>
            <person name="Barry K.W."/>
            <person name="Cichocki N."/>
            <person name="Veneault-Fourrey C."/>
            <person name="LaButti K."/>
            <person name="Lindquist E.A."/>
            <person name="Lipzen A."/>
            <person name="Lundell T."/>
            <person name="Morin E."/>
            <person name="Murat C."/>
            <person name="Riley R."/>
            <person name="Ohm R."/>
            <person name="Sun H."/>
            <person name="Tunlid A."/>
            <person name="Henrissat B."/>
            <person name="Grigoriev I.V."/>
            <person name="Hibbett D.S."/>
            <person name="Martin F."/>
        </authorList>
    </citation>
    <scope>NUCLEOTIDE SEQUENCE [LARGE SCALE GENOMIC DNA]</scope>
    <source>
        <strain evidence="3">Ve08.2h10</strain>
    </source>
</reference>
<dbReference type="SUPFAM" id="SSF56349">
    <property type="entry name" value="DNA breaking-rejoining enzymes"/>
    <property type="match status" value="1"/>
</dbReference>
<dbReference type="AlphaFoldDB" id="A0A0D0DHB5"/>
<feature type="non-terminal residue" evidence="2">
    <location>
        <position position="1"/>
    </location>
</feature>
<dbReference type="PANTHER" id="PTHR34605">
    <property type="entry name" value="PHAGE_INTEGRASE DOMAIN-CONTAINING PROTEIN"/>
    <property type="match status" value="1"/>
</dbReference>
<dbReference type="OrthoDB" id="2678913at2759"/>
<dbReference type="EMBL" id="KN824929">
    <property type="protein sequence ID" value="KIK97567.1"/>
    <property type="molecule type" value="Genomic_DNA"/>
</dbReference>
<dbReference type="HOGENOM" id="CLU_003292_2_2_1"/>
<reference evidence="2 3" key="1">
    <citation type="submission" date="2014-04" db="EMBL/GenBank/DDBJ databases">
        <authorList>
            <consortium name="DOE Joint Genome Institute"/>
            <person name="Kuo A."/>
            <person name="Kohler A."/>
            <person name="Jargeat P."/>
            <person name="Nagy L.G."/>
            <person name="Floudas D."/>
            <person name="Copeland A."/>
            <person name="Barry K.W."/>
            <person name="Cichocki N."/>
            <person name="Veneault-Fourrey C."/>
            <person name="LaButti K."/>
            <person name="Lindquist E.A."/>
            <person name="Lipzen A."/>
            <person name="Lundell T."/>
            <person name="Morin E."/>
            <person name="Murat C."/>
            <person name="Sun H."/>
            <person name="Tunlid A."/>
            <person name="Henrissat B."/>
            <person name="Grigoriev I.V."/>
            <person name="Hibbett D.S."/>
            <person name="Martin F."/>
            <person name="Nordberg H.P."/>
            <person name="Cantor M.N."/>
            <person name="Hua S.X."/>
        </authorList>
    </citation>
    <scope>NUCLEOTIDE SEQUENCE [LARGE SCALE GENOMIC DNA]</scope>
    <source>
        <strain evidence="2 3">Ve08.2h10</strain>
    </source>
</reference>